<reference evidence="3 4" key="1">
    <citation type="submission" date="2017-06" db="EMBL/GenBank/DDBJ databases">
        <title>Genome Sequencing of the methanotroph Methylovulum psychrotolerants str. HV10-M2 isolated from a high-altitude environment.</title>
        <authorList>
            <person name="Mateos-Rivera A."/>
        </authorList>
    </citation>
    <scope>NUCLEOTIDE SEQUENCE [LARGE SCALE GENOMIC DNA]</scope>
    <source>
        <strain evidence="3 4">HV10_M2</strain>
    </source>
</reference>
<feature type="signal peptide" evidence="1">
    <location>
        <begin position="1"/>
        <end position="19"/>
    </location>
</feature>
<keyword evidence="1" id="KW-0732">Signal</keyword>
<dbReference type="Gene3D" id="3.40.190.10">
    <property type="entry name" value="Periplasmic binding protein-like II"/>
    <property type="match status" value="2"/>
</dbReference>
<organism evidence="3 4">
    <name type="scientific">Methylovulum psychrotolerans</name>
    <dbReference type="NCBI Taxonomy" id="1704499"/>
    <lineage>
        <taxon>Bacteria</taxon>
        <taxon>Pseudomonadati</taxon>
        <taxon>Pseudomonadota</taxon>
        <taxon>Gammaproteobacteria</taxon>
        <taxon>Methylococcales</taxon>
        <taxon>Methylococcaceae</taxon>
        <taxon>Methylovulum</taxon>
    </lineage>
</organism>
<dbReference type="PANTHER" id="PTHR30024">
    <property type="entry name" value="ALIPHATIC SULFONATES-BINDING PROTEIN-RELATED"/>
    <property type="match status" value="1"/>
</dbReference>
<dbReference type="PANTHER" id="PTHR30024:SF48">
    <property type="entry name" value="ABC TRANSPORTER SUBSTRATE-BINDING PROTEIN"/>
    <property type="match status" value="1"/>
</dbReference>
<dbReference type="AlphaFoldDB" id="A0A1Z4C536"/>
<dbReference type="InterPro" id="IPR015168">
    <property type="entry name" value="SsuA/THI5"/>
</dbReference>
<feature type="chain" id="PRO_5012147883" evidence="1">
    <location>
        <begin position="20"/>
        <end position="319"/>
    </location>
</feature>
<evidence type="ECO:0000256" key="1">
    <source>
        <dbReference type="SAM" id="SignalP"/>
    </source>
</evidence>
<dbReference type="OrthoDB" id="5621714at2"/>
<evidence type="ECO:0000313" key="4">
    <source>
        <dbReference type="Proteomes" id="UP000197019"/>
    </source>
</evidence>
<sequence>MKFTGFLIACCLTANLAVAAEKTTIHLAVQATGTVAWELATLNKHPAADYELVVQQVANPEAAKVALQSGAVDVIVSDWLWVARLRATGADFTFYPYSSASGALVVAKDSPIHTLKDLVGKRLGVAGGELDKNWLLLQALAQQEHLDLNASVEKTVGAPPLLNEQLLQKRVDALLTYWHFAARLEGQGYRQIIDGKGILQGLGIHETVPTLGYVFKQSWAQAHQQALTHFLAASAAAKIQLCTDDAAWHEIVPLTQTDDVATQAVLRRHYCEGNISGWGDKEQQAAARIYSLLHSLSQQQLTGASETLPAGTFWTPGPL</sequence>
<dbReference type="KEGG" id="mpsy:CEK71_02790"/>
<evidence type="ECO:0000313" key="3">
    <source>
        <dbReference type="EMBL" id="ASF48620.1"/>
    </source>
</evidence>
<keyword evidence="4" id="KW-1185">Reference proteome</keyword>
<dbReference type="RefSeq" id="WP_088621481.1">
    <property type="nucleotide sequence ID" value="NZ_CP022129.1"/>
</dbReference>
<name>A0A1Z4C536_9GAMM</name>
<dbReference type="Proteomes" id="UP000197019">
    <property type="component" value="Chromosome"/>
</dbReference>
<feature type="domain" description="SsuA/THI5-like" evidence="2">
    <location>
        <begin position="52"/>
        <end position="237"/>
    </location>
</feature>
<evidence type="ECO:0000259" key="2">
    <source>
        <dbReference type="Pfam" id="PF09084"/>
    </source>
</evidence>
<dbReference type="SUPFAM" id="SSF53850">
    <property type="entry name" value="Periplasmic binding protein-like II"/>
    <property type="match status" value="1"/>
</dbReference>
<proteinExistence type="predicted"/>
<protein>
    <submittedName>
        <fullName evidence="3">ABC transporter substrate-binding protein</fullName>
    </submittedName>
</protein>
<dbReference type="Pfam" id="PF09084">
    <property type="entry name" value="NMT1"/>
    <property type="match status" value="1"/>
</dbReference>
<gene>
    <name evidence="3" type="ORF">CEK71_02790</name>
</gene>
<dbReference type="EMBL" id="CP022129">
    <property type="protein sequence ID" value="ASF48620.1"/>
    <property type="molecule type" value="Genomic_DNA"/>
</dbReference>
<accession>A0A1Z4C536</accession>